<dbReference type="RefSeq" id="WP_242997675.1">
    <property type="nucleotide sequence ID" value="NZ_JAIWZC010000001.1"/>
</dbReference>
<reference evidence="1 2" key="1">
    <citation type="submission" date="2018-06" db="EMBL/GenBank/DDBJ databases">
        <authorList>
            <consortium name="Pathogen Informatics"/>
            <person name="Doyle S."/>
        </authorList>
    </citation>
    <scope>NUCLEOTIDE SEQUENCE [LARGE SCALE GENOMIC DNA]</scope>
    <source>
        <strain evidence="1 2">NCTC11224</strain>
    </source>
</reference>
<dbReference type="GO" id="GO:0003677">
    <property type="term" value="F:DNA binding"/>
    <property type="evidence" value="ECO:0007669"/>
    <property type="project" value="UniProtKB-KW"/>
</dbReference>
<dbReference type="Proteomes" id="UP000251853">
    <property type="component" value="Unassembled WGS sequence"/>
</dbReference>
<name>A0A2X2UGG7_9FIRM</name>
<dbReference type="SUPFAM" id="SSF52172">
    <property type="entry name" value="CheY-like"/>
    <property type="match status" value="1"/>
</dbReference>
<evidence type="ECO:0000313" key="1">
    <source>
        <dbReference type="EMBL" id="SQB11055.1"/>
    </source>
</evidence>
<protein>
    <submittedName>
        <fullName evidence="1">Response regulator containing CheY-like receiver domain and AraC-type DNA-binding domain</fullName>
    </submittedName>
</protein>
<dbReference type="Gene3D" id="3.40.50.2300">
    <property type="match status" value="1"/>
</dbReference>
<keyword evidence="1" id="KW-0238">DNA-binding</keyword>
<dbReference type="AlphaFoldDB" id="A0A2X2UGG7"/>
<gene>
    <name evidence="1" type="ORF">NCTC11224_02405</name>
</gene>
<organism evidence="1 2">
    <name type="scientific">Enterocloster clostridioformis</name>
    <dbReference type="NCBI Taxonomy" id="1531"/>
    <lineage>
        <taxon>Bacteria</taxon>
        <taxon>Bacillati</taxon>
        <taxon>Bacillota</taxon>
        <taxon>Clostridia</taxon>
        <taxon>Lachnospirales</taxon>
        <taxon>Lachnospiraceae</taxon>
        <taxon>Enterocloster</taxon>
    </lineage>
</organism>
<sequence length="88" mass="9976">MLKVIIADDERLICRLVQTLADWDSMGMEVVAMAENGLEALELVQSRHPDILDYRHTYAWLRRAGADTERETNHAGPGSGNHQRLCPF</sequence>
<accession>A0A2X2UGG7</accession>
<evidence type="ECO:0000313" key="2">
    <source>
        <dbReference type="Proteomes" id="UP000251853"/>
    </source>
</evidence>
<dbReference type="InterPro" id="IPR011006">
    <property type="entry name" value="CheY-like_superfamily"/>
</dbReference>
<keyword evidence="2" id="KW-1185">Reference proteome</keyword>
<dbReference type="EMBL" id="UAVW01000009">
    <property type="protein sequence ID" value="SQB11055.1"/>
    <property type="molecule type" value="Genomic_DNA"/>
</dbReference>
<proteinExistence type="predicted"/>